<dbReference type="AlphaFoldDB" id="A0A5C4V7N1"/>
<dbReference type="GO" id="GO:0003700">
    <property type="term" value="F:DNA-binding transcription factor activity"/>
    <property type="evidence" value="ECO:0007669"/>
    <property type="project" value="InterPro"/>
</dbReference>
<keyword evidence="2" id="KW-1185">Reference proteome</keyword>
<dbReference type="InterPro" id="IPR000835">
    <property type="entry name" value="HTH_MarR-typ"/>
</dbReference>
<dbReference type="InterPro" id="IPR039422">
    <property type="entry name" value="MarR/SlyA-like"/>
</dbReference>
<accession>A0A5P9YMT1</accession>
<comment type="caution">
    <text evidence="1">The sequence shown here is derived from an EMBL/GenBank/DDBJ whole genome shotgun (WGS) entry which is preliminary data.</text>
</comment>
<dbReference type="SMART" id="SM00347">
    <property type="entry name" value="HTH_MARR"/>
    <property type="match status" value="1"/>
</dbReference>
<gene>
    <name evidence="1" type="ORF">FH608_045690</name>
</gene>
<reference evidence="1 2" key="1">
    <citation type="submission" date="2019-10" db="EMBL/GenBank/DDBJ databases">
        <title>Nonomuraea sp. nov., isolated from Phyllanthus amarus.</title>
        <authorList>
            <person name="Klykleung N."/>
            <person name="Tanasupawat S."/>
        </authorList>
    </citation>
    <scope>NUCLEOTIDE SEQUENCE [LARGE SCALE GENOMIC DNA]</scope>
    <source>
        <strain evidence="1 2">PA1-10</strain>
    </source>
</reference>
<evidence type="ECO:0000313" key="2">
    <source>
        <dbReference type="Proteomes" id="UP000312512"/>
    </source>
</evidence>
<protein>
    <submittedName>
        <fullName evidence="1">MarR family transcriptional regulator</fullName>
    </submittedName>
</protein>
<dbReference type="InterPro" id="IPR036390">
    <property type="entry name" value="WH_DNA-bd_sf"/>
</dbReference>
<dbReference type="Proteomes" id="UP000312512">
    <property type="component" value="Unassembled WGS sequence"/>
</dbReference>
<dbReference type="PROSITE" id="PS50995">
    <property type="entry name" value="HTH_MARR_2"/>
    <property type="match status" value="1"/>
</dbReference>
<organism evidence="1 2">
    <name type="scientific">Nonomuraea phyllanthi</name>
    <dbReference type="NCBI Taxonomy" id="2219224"/>
    <lineage>
        <taxon>Bacteria</taxon>
        <taxon>Bacillati</taxon>
        <taxon>Actinomycetota</taxon>
        <taxon>Actinomycetes</taxon>
        <taxon>Streptosporangiales</taxon>
        <taxon>Streptosporangiaceae</taxon>
        <taxon>Nonomuraea</taxon>
    </lineage>
</organism>
<evidence type="ECO:0000313" key="1">
    <source>
        <dbReference type="EMBL" id="KAB8187567.1"/>
    </source>
</evidence>
<dbReference type="PRINTS" id="PR00598">
    <property type="entry name" value="HTHMARR"/>
</dbReference>
<dbReference type="Gene3D" id="1.10.10.10">
    <property type="entry name" value="Winged helix-like DNA-binding domain superfamily/Winged helix DNA-binding domain"/>
    <property type="match status" value="1"/>
</dbReference>
<dbReference type="OrthoDB" id="4807076at2"/>
<proteinExistence type="predicted"/>
<sequence>MNENRAPQPAFELVLGGGSLLVQVGRELNTETERRLAPLGLTAQQAALLLHASRGGGTPSELKSRLGTDTAGMTRLLDRLEAKGLLRRTRHPEDRRSIVIELTDEGQALVPSLPPVFGRISHQVFAGFSPEEVAQVTDMLRRILHNLADHPDA</sequence>
<accession>A0A5C4V7N1</accession>
<dbReference type="SUPFAM" id="SSF46785">
    <property type="entry name" value="Winged helix' DNA-binding domain"/>
    <property type="match status" value="1"/>
</dbReference>
<dbReference type="GO" id="GO:0006950">
    <property type="term" value="P:response to stress"/>
    <property type="evidence" value="ECO:0007669"/>
    <property type="project" value="TreeGrafter"/>
</dbReference>
<dbReference type="PANTHER" id="PTHR33164">
    <property type="entry name" value="TRANSCRIPTIONAL REGULATOR, MARR FAMILY"/>
    <property type="match status" value="1"/>
</dbReference>
<dbReference type="RefSeq" id="WP_139637445.1">
    <property type="nucleotide sequence ID" value="NZ_CP045572.1"/>
</dbReference>
<dbReference type="EMBL" id="VDLX02000027">
    <property type="protein sequence ID" value="KAB8187567.1"/>
    <property type="molecule type" value="Genomic_DNA"/>
</dbReference>
<dbReference type="InterPro" id="IPR036388">
    <property type="entry name" value="WH-like_DNA-bd_sf"/>
</dbReference>
<dbReference type="Pfam" id="PF12802">
    <property type="entry name" value="MarR_2"/>
    <property type="match status" value="1"/>
</dbReference>
<name>A0A5C4V7N1_9ACTN</name>
<dbReference type="PANTHER" id="PTHR33164:SF43">
    <property type="entry name" value="HTH-TYPE TRANSCRIPTIONAL REPRESSOR YETL"/>
    <property type="match status" value="1"/>
</dbReference>